<dbReference type="EMBL" id="JASBWV010000001">
    <property type="protein sequence ID" value="KAJ9128137.1"/>
    <property type="molecule type" value="Genomic_DNA"/>
</dbReference>
<gene>
    <name evidence="1" type="ORF">QFC24_000429</name>
</gene>
<dbReference type="Proteomes" id="UP001234202">
    <property type="component" value="Unassembled WGS sequence"/>
</dbReference>
<keyword evidence="2" id="KW-1185">Reference proteome</keyword>
<protein>
    <submittedName>
        <fullName evidence="1">Uncharacterized protein</fullName>
    </submittedName>
</protein>
<organism evidence="1 2">
    <name type="scientific">Naganishia onofrii</name>
    <dbReference type="NCBI Taxonomy" id="1851511"/>
    <lineage>
        <taxon>Eukaryota</taxon>
        <taxon>Fungi</taxon>
        <taxon>Dikarya</taxon>
        <taxon>Basidiomycota</taxon>
        <taxon>Agaricomycotina</taxon>
        <taxon>Tremellomycetes</taxon>
        <taxon>Filobasidiales</taxon>
        <taxon>Filobasidiaceae</taxon>
        <taxon>Naganishia</taxon>
    </lineage>
</organism>
<accession>A0ACC2XVX4</accession>
<comment type="caution">
    <text evidence="1">The sequence shown here is derived from an EMBL/GenBank/DDBJ whole genome shotgun (WGS) entry which is preliminary data.</text>
</comment>
<evidence type="ECO:0000313" key="1">
    <source>
        <dbReference type="EMBL" id="KAJ9128137.1"/>
    </source>
</evidence>
<reference evidence="1" key="1">
    <citation type="submission" date="2023-04" db="EMBL/GenBank/DDBJ databases">
        <title>Draft Genome sequencing of Naganishia species isolated from polar environments using Oxford Nanopore Technology.</title>
        <authorList>
            <person name="Leo P."/>
            <person name="Venkateswaran K."/>
        </authorList>
    </citation>
    <scope>NUCLEOTIDE SEQUENCE</scope>
    <source>
        <strain evidence="1">DBVPG 5303</strain>
    </source>
</reference>
<proteinExistence type="predicted"/>
<sequence>MNPYLEKQLPLLGDLHKKLGLCQQDLDTDLEAINDAIKRAIDEAIGRRRESVQKLEEDVDRTRTEIRALRRVLDREQEEGLVGPEPVYAINPIGTSDNAGTAQIVERYVEEDLIAQLLKLKAILGEAYQLPETILRQAGSLEALQANSTETHMQIATGDRIQALRDLIGSAQAEKTKRSKALQESFDELRFLHVELGLEPMNTFTTSRLLPVSTSRNVGEEHLAALHRFISMCSPEEDETDATVLAEQPTIELMAWAKETLSLWQQEKVAREEQIQALYDELEPLWHRLGFEQEDINAFVEEHCGLDQEVLQAVRGYSPSSCLATTDLVYAFEIQYQDELSRVKLLRQEKLASFIDAVRVEITTLWQKLHYGPKTCGYFDAFYDEVESEDVLQLHEEEAQRLQSELSSKEQILPRVEEWVELRIQQQELEAKRNGPDRFNTRGGALLLEERTRKRIEKKMPLLEQELLQIIPPWEHEHDMPFLFDDSRITDILHDEMESRAAERNAKMGRVIHDTCSASPHSRPKYNSPNARYRSNEKAGCTNAYSEYDRCISSFHEAVQVRRFYIIRTVQHRRIAYAEAQIATTTLRSAKSYQFTDTIPQHIDSDATRPKQYTQLSSTAKRYACNIIAPAKADCYEFGKGRRSQTQKTEFQAPSICRTSPGTDGNAGTRLVECS</sequence>
<name>A0ACC2XVX4_9TREE</name>
<evidence type="ECO:0000313" key="2">
    <source>
        <dbReference type="Proteomes" id="UP001234202"/>
    </source>
</evidence>